<evidence type="ECO:0000313" key="2">
    <source>
        <dbReference type="EMBL" id="MBP3952723.1"/>
    </source>
</evidence>
<evidence type="ECO:0000256" key="1">
    <source>
        <dbReference type="PROSITE-ProRule" id="PRU00339"/>
    </source>
</evidence>
<organism evidence="2 3">
    <name type="scientific">Halalkalibacter suaedae</name>
    <dbReference type="NCBI Taxonomy" id="2822140"/>
    <lineage>
        <taxon>Bacteria</taxon>
        <taxon>Bacillati</taxon>
        <taxon>Bacillota</taxon>
        <taxon>Bacilli</taxon>
        <taxon>Bacillales</taxon>
        <taxon>Bacillaceae</taxon>
        <taxon>Halalkalibacter</taxon>
    </lineage>
</organism>
<sequence length="459" mass="53303">MTEWTLFDRNEKHIVQPTKLIWFQQCKVVECVSETNTRYRLFFYKNEFLTAREWKKAEPSTFLAVAEKKGVHFEGASSLISMLLEPVSKLEMIPFNQLLANLKKNYSIQETALIFSYFDAYLSAAKLDRLLKDFHIAYRRNGQLALAYHLAITLYAAGYKESWVKDVTKHLDYAKVTKLYKTDQDQLLTINPIYAEQKAFTKHASTPSKLILSTIYKNESRHVDAIALALSGWSKKPYSFVDLLEELSLHLSKEEVIQCLLPLCAQVDPATTLHENVYQLLLEQQHSEQALNFLLTYSFPLTEQQKQQFPSLIKSVDLSTISVPPTILLERILLLDKQPILLDQVIQTVLPYLNKSLGLQQLLIWLEKQLAETTELASYQKLKRIQMLIDEPEQQFELGKLYYELNDFERAIDCFVWETELAPQSQEPLRWLIKAYQQAGKQDDALAYQQLMTQLQRTS</sequence>
<dbReference type="AlphaFoldDB" id="A0A941ARJ1"/>
<dbReference type="Proteomes" id="UP000678228">
    <property type="component" value="Unassembled WGS sequence"/>
</dbReference>
<feature type="repeat" description="TPR" evidence="1">
    <location>
        <begin position="392"/>
        <end position="425"/>
    </location>
</feature>
<accession>A0A941ARJ1</accession>
<dbReference type="InterPro" id="IPR019734">
    <property type="entry name" value="TPR_rpt"/>
</dbReference>
<name>A0A941ARJ1_9BACI</name>
<dbReference type="Gene3D" id="1.25.40.10">
    <property type="entry name" value="Tetratricopeptide repeat domain"/>
    <property type="match status" value="1"/>
</dbReference>
<reference evidence="2" key="1">
    <citation type="submission" date="2021-03" db="EMBL/GenBank/DDBJ databases">
        <title>Bacillus suaedae sp. nov., isolated from Suaeda aralocaspica.</title>
        <authorList>
            <person name="Lei R.F.R."/>
        </authorList>
    </citation>
    <scope>NUCLEOTIDE SEQUENCE</scope>
    <source>
        <strain evidence="2">YZJH907-2</strain>
    </source>
</reference>
<dbReference type="SUPFAM" id="SSF48452">
    <property type="entry name" value="TPR-like"/>
    <property type="match status" value="1"/>
</dbReference>
<protein>
    <submittedName>
        <fullName evidence="2">Bacterial transcriptional activator domain-containing protein</fullName>
    </submittedName>
</protein>
<comment type="caution">
    <text evidence="2">The sequence shown here is derived from an EMBL/GenBank/DDBJ whole genome shotgun (WGS) entry which is preliminary data.</text>
</comment>
<keyword evidence="3" id="KW-1185">Reference proteome</keyword>
<gene>
    <name evidence="2" type="ORF">J7W16_16500</name>
</gene>
<dbReference type="PROSITE" id="PS50005">
    <property type="entry name" value="TPR"/>
    <property type="match status" value="1"/>
</dbReference>
<evidence type="ECO:0000313" key="3">
    <source>
        <dbReference type="Proteomes" id="UP000678228"/>
    </source>
</evidence>
<dbReference type="InterPro" id="IPR011990">
    <property type="entry name" value="TPR-like_helical_dom_sf"/>
</dbReference>
<dbReference type="EMBL" id="JAGKSQ010000007">
    <property type="protein sequence ID" value="MBP3952723.1"/>
    <property type="molecule type" value="Genomic_DNA"/>
</dbReference>
<dbReference type="RefSeq" id="WP_210598573.1">
    <property type="nucleotide sequence ID" value="NZ_JAGKSQ010000007.1"/>
</dbReference>
<proteinExistence type="predicted"/>
<keyword evidence="1" id="KW-0802">TPR repeat</keyword>